<evidence type="ECO:0000313" key="10">
    <source>
        <dbReference type="Proteomes" id="UP000095287"/>
    </source>
</evidence>
<dbReference type="InterPro" id="IPR036396">
    <property type="entry name" value="Cyt_P450_sf"/>
</dbReference>
<proteinExistence type="inferred from homology"/>
<protein>
    <submittedName>
        <fullName evidence="11">Cytochrome P450</fullName>
    </submittedName>
</protein>
<sequence>MLFFLAVLCVLSAAYYLNLLWRSAYFKRLGLPYPKPSSLFLGSVAELQQDLQPQEKMFQWEKELGDTYGIIEGGHKTIVTSDLSILQDVFVKKFECFHGRKLPLPMAIDPETSPLNNDVFGSQGLRWKRLRAISNPSFTTSKLKALEPMIQDSVHRFIDICKSNENTLYNIHPLYNRLAMDIIQRVAFGRTESHLYGNEPEPIIKIAQKSFNPDPIATNKIAAFFTGTYDFLPVTKHLFSFLRQLTGDAFPALRERLGDVVAERRRLLAAGEEPPMDFIQMFLDAQADASELEKLTREMHGELDRGAVKVSRKMTEEEIKGQCTAFLLAGYDTTANSLAYLTYHLATNPRVQERLYDEIMAVCPNDEDVHLESVNKIAYLDMCVKEALRLNPLGATVCSRKCVKTCRVGERGLLVEKGVNIRSNVLSVHTDPKTWGENAEEFDPQRFNPLNEEAAKRHPIAFQAFGSGPRTCIGMRFALLEEKIAIVQLLRNFFIDRTEETKLVRKGLIIMTPEDVKVVLRPRLVD</sequence>
<name>A0A1I7ZZ64_9BILA</name>
<organism evidence="10 11">
    <name type="scientific">Steinernema glaseri</name>
    <dbReference type="NCBI Taxonomy" id="37863"/>
    <lineage>
        <taxon>Eukaryota</taxon>
        <taxon>Metazoa</taxon>
        <taxon>Ecdysozoa</taxon>
        <taxon>Nematoda</taxon>
        <taxon>Chromadorea</taxon>
        <taxon>Rhabditida</taxon>
        <taxon>Tylenchina</taxon>
        <taxon>Panagrolaimomorpha</taxon>
        <taxon>Strongyloidoidea</taxon>
        <taxon>Steinernematidae</taxon>
        <taxon>Steinernema</taxon>
    </lineage>
</organism>
<keyword evidence="3 8" id="KW-0349">Heme</keyword>
<comment type="similarity">
    <text evidence="2 9">Belongs to the cytochrome P450 family.</text>
</comment>
<reference evidence="11" key="1">
    <citation type="submission" date="2016-11" db="UniProtKB">
        <authorList>
            <consortium name="WormBaseParasite"/>
        </authorList>
    </citation>
    <scope>IDENTIFICATION</scope>
</reference>
<comment type="cofactor">
    <cofactor evidence="1 8">
        <name>heme</name>
        <dbReference type="ChEBI" id="CHEBI:30413"/>
    </cofactor>
</comment>
<dbReference type="FunFam" id="1.10.630.10:FF:000182">
    <property type="entry name" value="Cytochrome P450 3A4"/>
    <property type="match status" value="1"/>
</dbReference>
<evidence type="ECO:0000256" key="1">
    <source>
        <dbReference type="ARBA" id="ARBA00001971"/>
    </source>
</evidence>
<evidence type="ECO:0000256" key="2">
    <source>
        <dbReference type="ARBA" id="ARBA00010617"/>
    </source>
</evidence>
<dbReference type="GO" id="GO:0016705">
    <property type="term" value="F:oxidoreductase activity, acting on paired donors, with incorporation or reduction of molecular oxygen"/>
    <property type="evidence" value="ECO:0007669"/>
    <property type="project" value="InterPro"/>
</dbReference>
<dbReference type="Pfam" id="PF00067">
    <property type="entry name" value="p450"/>
    <property type="match status" value="1"/>
</dbReference>
<dbReference type="Gene3D" id="1.10.630.10">
    <property type="entry name" value="Cytochrome P450"/>
    <property type="match status" value="1"/>
</dbReference>
<dbReference type="PRINTS" id="PR00385">
    <property type="entry name" value="P450"/>
</dbReference>
<dbReference type="GO" id="GO:0005506">
    <property type="term" value="F:iron ion binding"/>
    <property type="evidence" value="ECO:0007669"/>
    <property type="project" value="InterPro"/>
</dbReference>
<dbReference type="GO" id="GO:0004497">
    <property type="term" value="F:monooxygenase activity"/>
    <property type="evidence" value="ECO:0007669"/>
    <property type="project" value="UniProtKB-KW"/>
</dbReference>
<dbReference type="PRINTS" id="PR00463">
    <property type="entry name" value="EP450I"/>
</dbReference>
<dbReference type="Proteomes" id="UP000095287">
    <property type="component" value="Unplaced"/>
</dbReference>
<accession>A0A1I7ZZ64</accession>
<evidence type="ECO:0000256" key="8">
    <source>
        <dbReference type="PIRSR" id="PIRSR602401-1"/>
    </source>
</evidence>
<evidence type="ECO:0000256" key="5">
    <source>
        <dbReference type="ARBA" id="ARBA00023002"/>
    </source>
</evidence>
<keyword evidence="10" id="KW-1185">Reference proteome</keyword>
<dbReference type="AlphaFoldDB" id="A0A1I7ZZ64"/>
<dbReference type="InterPro" id="IPR017972">
    <property type="entry name" value="Cyt_P450_CS"/>
</dbReference>
<dbReference type="CDD" id="cd11055">
    <property type="entry name" value="CYP3A-like"/>
    <property type="match status" value="1"/>
</dbReference>
<dbReference type="PROSITE" id="PS00086">
    <property type="entry name" value="CYTOCHROME_P450"/>
    <property type="match status" value="1"/>
</dbReference>
<evidence type="ECO:0000256" key="6">
    <source>
        <dbReference type="ARBA" id="ARBA00023004"/>
    </source>
</evidence>
<evidence type="ECO:0000256" key="9">
    <source>
        <dbReference type="RuleBase" id="RU000461"/>
    </source>
</evidence>
<keyword evidence="4 8" id="KW-0479">Metal-binding</keyword>
<keyword evidence="5 9" id="KW-0560">Oxidoreductase</keyword>
<feature type="binding site" description="axial binding residue" evidence="8">
    <location>
        <position position="472"/>
    </location>
    <ligand>
        <name>heme</name>
        <dbReference type="ChEBI" id="CHEBI:30413"/>
    </ligand>
    <ligandPart>
        <name>Fe</name>
        <dbReference type="ChEBI" id="CHEBI:18248"/>
    </ligandPart>
</feature>
<evidence type="ECO:0000313" key="11">
    <source>
        <dbReference type="WBParaSite" id="L893_g31382.t1"/>
    </source>
</evidence>
<dbReference type="PANTHER" id="PTHR24292:SF54">
    <property type="entry name" value="CYP9F3-RELATED"/>
    <property type="match status" value="1"/>
</dbReference>
<dbReference type="InterPro" id="IPR050476">
    <property type="entry name" value="Insect_CytP450_Detox"/>
</dbReference>
<evidence type="ECO:0000256" key="3">
    <source>
        <dbReference type="ARBA" id="ARBA00022617"/>
    </source>
</evidence>
<dbReference type="SUPFAM" id="SSF48264">
    <property type="entry name" value="Cytochrome P450"/>
    <property type="match status" value="1"/>
</dbReference>
<dbReference type="InterPro" id="IPR002401">
    <property type="entry name" value="Cyt_P450_E_grp-I"/>
</dbReference>
<keyword evidence="7 9" id="KW-0503">Monooxygenase</keyword>
<evidence type="ECO:0000256" key="4">
    <source>
        <dbReference type="ARBA" id="ARBA00022723"/>
    </source>
</evidence>
<keyword evidence="6 8" id="KW-0408">Iron</keyword>
<dbReference type="InterPro" id="IPR001128">
    <property type="entry name" value="Cyt_P450"/>
</dbReference>
<evidence type="ECO:0000256" key="7">
    <source>
        <dbReference type="ARBA" id="ARBA00023033"/>
    </source>
</evidence>
<dbReference type="WBParaSite" id="L893_g31382.t1">
    <property type="protein sequence ID" value="L893_g31382.t1"/>
    <property type="gene ID" value="L893_g31382"/>
</dbReference>
<dbReference type="GO" id="GO:0020037">
    <property type="term" value="F:heme binding"/>
    <property type="evidence" value="ECO:0007669"/>
    <property type="project" value="InterPro"/>
</dbReference>
<dbReference type="PANTHER" id="PTHR24292">
    <property type="entry name" value="CYTOCHROME P450"/>
    <property type="match status" value="1"/>
</dbReference>